<sequence>MKVLFASTPATGHLNPMLAIANILIADGHEIAFLTGTVFRARVEASGARFFGLPKGADFDLRDILSVVPELKTIAPGPEWLRLACERIFVDAIPAQNQGLYESLEHFQADIIVGDDMFFGVLPMLLGSREARPPIVLCGTSFLHWARDDGAPNFLGLPPATTEEQRRQYAVIGDEYDANVDLPVLRSLNRVLKPFGVRPVTRPLFHSVIELADAYMQLSVPSFEFPRRFPSTVHFVGTPPIIRDQVPLPPWADELDGSRKVVLVTQGTVANHNFGLLIVPTLKALANEPDVLMVVTAGGRPVDAIPGPIPSNARIASYLPFEWLLPRVDVLVTNGGYGSVNQAMSFGIPLVTAGMTEDKADVNARVAWSGVGINLATNEPTSEALREAVRTVLDRPAYRMRASRMADEFTSIGTRSAVLRIIKRIAADDDDETRQAGAIETGRRSAHRQVS</sequence>
<gene>
    <name evidence="3" type="ORF">WN72_18110</name>
</gene>
<evidence type="ECO:0000313" key="3">
    <source>
        <dbReference type="EMBL" id="QOZ68013.1"/>
    </source>
</evidence>
<protein>
    <submittedName>
        <fullName evidence="3">Glycosyltransferase</fullName>
    </submittedName>
</protein>
<dbReference type="Proteomes" id="UP000594015">
    <property type="component" value="Chromosome"/>
</dbReference>
<feature type="region of interest" description="Disordered" evidence="1">
    <location>
        <begin position="432"/>
        <end position="451"/>
    </location>
</feature>
<dbReference type="RefSeq" id="WP_027559011.1">
    <property type="nucleotide sequence ID" value="NZ_AXAD01000002.1"/>
</dbReference>
<dbReference type="InterPro" id="IPR002213">
    <property type="entry name" value="UDP_glucos_trans"/>
</dbReference>
<dbReference type="SUPFAM" id="SSF53756">
    <property type="entry name" value="UDP-Glycosyltransferase/glycogen phosphorylase"/>
    <property type="match status" value="1"/>
</dbReference>
<name>A0AAE7NR56_9BRAD</name>
<dbReference type="PANTHER" id="PTHR48050">
    <property type="entry name" value="STEROL 3-BETA-GLUCOSYLTRANSFERASE"/>
    <property type="match status" value="1"/>
</dbReference>
<evidence type="ECO:0000256" key="1">
    <source>
        <dbReference type="SAM" id="MobiDB-lite"/>
    </source>
</evidence>
<dbReference type="GO" id="GO:0008194">
    <property type="term" value="F:UDP-glycosyltransferase activity"/>
    <property type="evidence" value="ECO:0007669"/>
    <property type="project" value="InterPro"/>
</dbReference>
<evidence type="ECO:0000313" key="4">
    <source>
        <dbReference type="Proteomes" id="UP000594015"/>
    </source>
</evidence>
<dbReference type="GO" id="GO:0017000">
    <property type="term" value="P:antibiotic biosynthetic process"/>
    <property type="evidence" value="ECO:0007669"/>
    <property type="project" value="UniProtKB-ARBA"/>
</dbReference>
<accession>A0AAE7NR56</accession>
<dbReference type="Gene3D" id="3.40.50.2000">
    <property type="entry name" value="Glycogen Phosphorylase B"/>
    <property type="match status" value="2"/>
</dbReference>
<dbReference type="InterPro" id="IPR050426">
    <property type="entry name" value="Glycosyltransferase_28"/>
</dbReference>
<evidence type="ECO:0000259" key="2">
    <source>
        <dbReference type="Pfam" id="PF06722"/>
    </source>
</evidence>
<feature type="domain" description="Erythromycin biosynthesis protein CIII-like C-terminal" evidence="2">
    <location>
        <begin position="307"/>
        <end position="414"/>
    </location>
</feature>
<reference evidence="3 4" key="1">
    <citation type="submission" date="2018-06" db="EMBL/GenBank/DDBJ databases">
        <title>Comparative genomics of Bradyrhizobium nodulating Arachidis hypogaea.</title>
        <authorList>
            <person name="Li Y."/>
        </authorList>
    </citation>
    <scope>NUCLEOTIDE SEQUENCE [LARGE SCALE GENOMIC DNA]</scope>
    <source>
        <strain evidence="3 4">CCBAU 051107</strain>
    </source>
</reference>
<dbReference type="PANTHER" id="PTHR48050:SF13">
    <property type="entry name" value="STEROL 3-BETA-GLUCOSYLTRANSFERASE UGT80A2"/>
    <property type="match status" value="1"/>
</dbReference>
<dbReference type="Pfam" id="PF06722">
    <property type="entry name" value="EryCIII-like_C"/>
    <property type="match status" value="1"/>
</dbReference>
<dbReference type="EMBL" id="CP030050">
    <property type="protein sequence ID" value="QOZ68013.1"/>
    <property type="molecule type" value="Genomic_DNA"/>
</dbReference>
<proteinExistence type="predicted"/>
<dbReference type="FunFam" id="3.40.50.2000:FF:000072">
    <property type="entry name" value="Glycosyl transferase"/>
    <property type="match status" value="1"/>
</dbReference>
<dbReference type="KEGG" id="barh:WN72_18110"/>
<dbReference type="GO" id="GO:0016758">
    <property type="term" value="F:hexosyltransferase activity"/>
    <property type="evidence" value="ECO:0007669"/>
    <property type="project" value="UniProtKB-ARBA"/>
</dbReference>
<dbReference type="AlphaFoldDB" id="A0AAE7NR56"/>
<dbReference type="CDD" id="cd03784">
    <property type="entry name" value="GT1_Gtf-like"/>
    <property type="match status" value="1"/>
</dbReference>
<organism evidence="3 4">
    <name type="scientific">Bradyrhizobium arachidis</name>
    <dbReference type="NCBI Taxonomy" id="858423"/>
    <lineage>
        <taxon>Bacteria</taxon>
        <taxon>Pseudomonadati</taxon>
        <taxon>Pseudomonadota</taxon>
        <taxon>Alphaproteobacteria</taxon>
        <taxon>Hyphomicrobiales</taxon>
        <taxon>Nitrobacteraceae</taxon>
        <taxon>Bradyrhizobium</taxon>
    </lineage>
</organism>
<dbReference type="InterPro" id="IPR010610">
    <property type="entry name" value="EryCIII-like_C"/>
</dbReference>